<dbReference type="AlphaFoldDB" id="A0A2T5YHQ0"/>
<protein>
    <submittedName>
        <fullName evidence="1">Uncharacterized protein</fullName>
    </submittedName>
</protein>
<sequence>MRPTIAAILLLLLTLQVTYKGIVFSSYFANKAYIAAVLCENRDRPELECEGKCYLKNELQKADAPDSNASGLSLKLEISPFTAPTIFWSPLLPANPETTLYYTFSSGAYYSAYLSDCFHPPRI</sequence>
<keyword evidence="2" id="KW-1185">Reference proteome</keyword>
<dbReference type="EMBL" id="QBKI01000005">
    <property type="protein sequence ID" value="PTX18836.1"/>
    <property type="molecule type" value="Genomic_DNA"/>
</dbReference>
<dbReference type="OrthoDB" id="980645at2"/>
<accession>A0A2T5YHQ0</accession>
<reference evidence="1 2" key="1">
    <citation type="submission" date="2018-04" db="EMBL/GenBank/DDBJ databases">
        <title>Genomic Encyclopedia of Archaeal and Bacterial Type Strains, Phase II (KMG-II): from individual species to whole genera.</title>
        <authorList>
            <person name="Goeker M."/>
        </authorList>
    </citation>
    <scope>NUCLEOTIDE SEQUENCE [LARGE SCALE GENOMIC DNA]</scope>
    <source>
        <strain evidence="1 2">DSM 100162</strain>
    </source>
</reference>
<proteinExistence type="predicted"/>
<evidence type="ECO:0000313" key="1">
    <source>
        <dbReference type="EMBL" id="PTX18836.1"/>
    </source>
</evidence>
<organism evidence="1 2">
    <name type="scientific">Pontibacter mucosus</name>
    <dbReference type="NCBI Taxonomy" id="1649266"/>
    <lineage>
        <taxon>Bacteria</taxon>
        <taxon>Pseudomonadati</taxon>
        <taxon>Bacteroidota</taxon>
        <taxon>Cytophagia</taxon>
        <taxon>Cytophagales</taxon>
        <taxon>Hymenobacteraceae</taxon>
        <taxon>Pontibacter</taxon>
    </lineage>
</organism>
<name>A0A2T5YHQ0_9BACT</name>
<evidence type="ECO:0000313" key="2">
    <source>
        <dbReference type="Proteomes" id="UP000244225"/>
    </source>
</evidence>
<dbReference type="Proteomes" id="UP000244225">
    <property type="component" value="Unassembled WGS sequence"/>
</dbReference>
<gene>
    <name evidence="1" type="ORF">C8N40_105125</name>
</gene>
<dbReference type="RefSeq" id="WP_146173554.1">
    <property type="nucleotide sequence ID" value="NZ_QBKI01000005.1"/>
</dbReference>
<comment type="caution">
    <text evidence="1">The sequence shown here is derived from an EMBL/GenBank/DDBJ whole genome shotgun (WGS) entry which is preliminary data.</text>
</comment>